<dbReference type="PROSITE" id="PS00688">
    <property type="entry name" value="SIGMA54_INTERACT_3"/>
    <property type="match status" value="1"/>
</dbReference>
<dbReference type="Pfam" id="PF02954">
    <property type="entry name" value="HTH_8"/>
    <property type="match status" value="1"/>
</dbReference>
<feature type="domain" description="Response regulatory" evidence="7">
    <location>
        <begin position="3"/>
        <end position="117"/>
    </location>
</feature>
<feature type="modified residue" description="4-aspartylphosphate" evidence="5">
    <location>
        <position position="52"/>
    </location>
</feature>
<dbReference type="Gene3D" id="3.40.50.2300">
    <property type="match status" value="1"/>
</dbReference>
<reference evidence="8 9" key="1">
    <citation type="journal article" date="2016" name="C (Basel)">
        <title>Selective Growth of and Electricity Production by Marine Exoelectrogenic Bacteria in Self-Aggregated Hydrogel of Microbially Reduced Graphene Oxide.</title>
        <authorList>
            <person name="Yoshida N."/>
            <person name="Goto Y."/>
            <person name="Miyata Y."/>
        </authorList>
    </citation>
    <scope>NUCLEOTIDE SEQUENCE [LARGE SCALE GENOMIC DNA]</scope>
    <source>
        <strain evidence="8 9">NIT-T3</strain>
    </source>
</reference>
<dbReference type="SUPFAM" id="SSF52540">
    <property type="entry name" value="P-loop containing nucleoside triphosphate hydrolases"/>
    <property type="match status" value="1"/>
</dbReference>
<dbReference type="Gene3D" id="1.10.8.60">
    <property type="match status" value="1"/>
</dbReference>
<evidence type="ECO:0000259" key="7">
    <source>
        <dbReference type="PROSITE" id="PS50110"/>
    </source>
</evidence>
<dbReference type="SUPFAM" id="SSF46689">
    <property type="entry name" value="Homeodomain-like"/>
    <property type="match status" value="1"/>
</dbReference>
<dbReference type="InterPro" id="IPR011006">
    <property type="entry name" value="CheY-like_superfamily"/>
</dbReference>
<evidence type="ECO:0000313" key="8">
    <source>
        <dbReference type="EMBL" id="BCR06671.1"/>
    </source>
</evidence>
<keyword evidence="3" id="KW-0805">Transcription regulation</keyword>
<keyword evidence="2" id="KW-0067">ATP-binding</keyword>
<keyword evidence="9" id="KW-1185">Reference proteome</keyword>
<dbReference type="InterPro" id="IPR001789">
    <property type="entry name" value="Sig_transdc_resp-reg_receiver"/>
</dbReference>
<keyword evidence="4" id="KW-0804">Transcription</keyword>
<dbReference type="RefSeq" id="WP_221250055.1">
    <property type="nucleotide sequence ID" value="NZ_AP024355.1"/>
</dbReference>
<dbReference type="PROSITE" id="PS50110">
    <property type="entry name" value="RESPONSE_REGULATORY"/>
    <property type="match status" value="1"/>
</dbReference>
<accession>A0ABM8HZZ2</accession>
<sequence>MATILIADDEKVLAQSLGMLFRDEGHQVGVALSGRDALRLAAENPPDVMLLDLRLPDMSGLEVLSEVRRTQPEAMVIMMTAHGDTATVVDAVKRGAFHYLNKPFELQEILLLVGKALEQQKLREEVTFLRERRHPAEGLEEMVGNCPAMQEVFRKVRLVAAAGDSAVLITGESGTGKELVAGALHRLSERSAHPFVELNCAAIPENLLESELFGFEKGAFTDAQQRKKGLFELAGQGTLFLDEIGEMPPHLQAKLLRFLEKRSFRRLGGTTDIQVGARIVAATNRDLRELVRQGRFREDLFYRLNVIPVHLPPLRERGSDTLALAGHFLAHFSRRLGRPVKRLAPAAEKAFLAYRWPGNIRELKNIVERLVILCPSEVIPVEQLPAEIRAGEGGPPMAGAFHIDEHLLGVERQLVLAALEEALGKKGLAAERLGISRHAFKRKLQKLGLGGEDEDEP</sequence>
<feature type="domain" description="Sigma-54 factor interaction" evidence="6">
    <location>
        <begin position="142"/>
        <end position="372"/>
    </location>
</feature>
<evidence type="ECO:0000256" key="3">
    <source>
        <dbReference type="ARBA" id="ARBA00023015"/>
    </source>
</evidence>
<gene>
    <name evidence="8" type="ORF">DESUT3_37400</name>
</gene>
<dbReference type="Gene3D" id="3.40.50.300">
    <property type="entry name" value="P-loop containing nucleotide triphosphate hydrolases"/>
    <property type="match status" value="1"/>
</dbReference>
<dbReference type="InterPro" id="IPR027417">
    <property type="entry name" value="P-loop_NTPase"/>
</dbReference>
<evidence type="ECO:0000259" key="6">
    <source>
        <dbReference type="PROSITE" id="PS50045"/>
    </source>
</evidence>
<dbReference type="InterPro" id="IPR025662">
    <property type="entry name" value="Sigma_54_int_dom_ATP-bd_1"/>
</dbReference>
<reference evidence="8 9" key="2">
    <citation type="journal article" date="2021" name="Int. J. Syst. Evol. Microbiol.">
        <title>Isolation and Polyphasic Characterization of Desulfuromonas versatilis sp. Nov., an Electrogenic Bacteria Capable of Versatile Metabolism Isolated from a Graphene Oxide-Reducing Enrichment Culture.</title>
        <authorList>
            <person name="Xie L."/>
            <person name="Yoshida N."/>
            <person name="Ishii S."/>
            <person name="Meng L."/>
        </authorList>
    </citation>
    <scope>NUCLEOTIDE SEQUENCE [LARGE SCALE GENOMIC DNA]</scope>
    <source>
        <strain evidence="8 9">NIT-T3</strain>
    </source>
</reference>
<dbReference type="InterPro" id="IPR002197">
    <property type="entry name" value="HTH_Fis"/>
</dbReference>
<organism evidence="8 9">
    <name type="scientific">Desulfuromonas versatilis</name>
    <dbReference type="NCBI Taxonomy" id="2802975"/>
    <lineage>
        <taxon>Bacteria</taxon>
        <taxon>Pseudomonadati</taxon>
        <taxon>Thermodesulfobacteriota</taxon>
        <taxon>Desulfuromonadia</taxon>
        <taxon>Desulfuromonadales</taxon>
        <taxon>Desulfuromonadaceae</taxon>
        <taxon>Desulfuromonas</taxon>
    </lineage>
</organism>
<evidence type="ECO:0000256" key="4">
    <source>
        <dbReference type="ARBA" id="ARBA00023163"/>
    </source>
</evidence>
<evidence type="ECO:0000256" key="5">
    <source>
        <dbReference type="PROSITE-ProRule" id="PRU00169"/>
    </source>
</evidence>
<dbReference type="PROSITE" id="PS00675">
    <property type="entry name" value="SIGMA54_INTERACT_1"/>
    <property type="match status" value="1"/>
</dbReference>
<evidence type="ECO:0000256" key="1">
    <source>
        <dbReference type="ARBA" id="ARBA00022741"/>
    </source>
</evidence>
<dbReference type="InterPro" id="IPR025944">
    <property type="entry name" value="Sigma_54_int_dom_CS"/>
</dbReference>
<dbReference type="PANTHER" id="PTHR32071">
    <property type="entry name" value="TRANSCRIPTIONAL REGULATORY PROTEIN"/>
    <property type="match status" value="1"/>
</dbReference>
<dbReference type="Pfam" id="PF25601">
    <property type="entry name" value="AAA_lid_14"/>
    <property type="match status" value="1"/>
</dbReference>
<dbReference type="InterPro" id="IPR003593">
    <property type="entry name" value="AAA+_ATPase"/>
</dbReference>
<dbReference type="PRINTS" id="PR01590">
    <property type="entry name" value="HTHFIS"/>
</dbReference>
<dbReference type="Proteomes" id="UP001319827">
    <property type="component" value="Chromosome"/>
</dbReference>
<proteinExistence type="predicted"/>
<dbReference type="InterPro" id="IPR002078">
    <property type="entry name" value="Sigma_54_int"/>
</dbReference>
<dbReference type="SUPFAM" id="SSF52172">
    <property type="entry name" value="CheY-like"/>
    <property type="match status" value="1"/>
</dbReference>
<keyword evidence="1" id="KW-0547">Nucleotide-binding</keyword>
<dbReference type="Gene3D" id="1.10.10.60">
    <property type="entry name" value="Homeodomain-like"/>
    <property type="match status" value="1"/>
</dbReference>
<dbReference type="SMART" id="SM00448">
    <property type="entry name" value="REC"/>
    <property type="match status" value="1"/>
</dbReference>
<evidence type="ECO:0000256" key="2">
    <source>
        <dbReference type="ARBA" id="ARBA00022840"/>
    </source>
</evidence>
<dbReference type="Pfam" id="PF00158">
    <property type="entry name" value="Sigma54_activat"/>
    <property type="match status" value="1"/>
</dbReference>
<dbReference type="SMART" id="SM00382">
    <property type="entry name" value="AAA"/>
    <property type="match status" value="1"/>
</dbReference>
<dbReference type="InterPro" id="IPR009057">
    <property type="entry name" value="Homeodomain-like_sf"/>
</dbReference>
<dbReference type="InterPro" id="IPR058031">
    <property type="entry name" value="AAA_lid_NorR"/>
</dbReference>
<dbReference type="Pfam" id="PF00072">
    <property type="entry name" value="Response_reg"/>
    <property type="match status" value="1"/>
</dbReference>
<dbReference type="PROSITE" id="PS50045">
    <property type="entry name" value="SIGMA54_INTERACT_4"/>
    <property type="match status" value="1"/>
</dbReference>
<keyword evidence="5" id="KW-0597">Phosphoprotein</keyword>
<dbReference type="EMBL" id="AP024355">
    <property type="protein sequence ID" value="BCR06671.1"/>
    <property type="molecule type" value="Genomic_DNA"/>
</dbReference>
<protein>
    <submittedName>
        <fullName evidence="8">Acetoacetate metabolism regulatory protein AtoC</fullName>
    </submittedName>
</protein>
<evidence type="ECO:0000313" key="9">
    <source>
        <dbReference type="Proteomes" id="UP001319827"/>
    </source>
</evidence>
<dbReference type="PANTHER" id="PTHR32071:SF113">
    <property type="entry name" value="ALGINATE BIOSYNTHESIS TRANSCRIPTIONAL REGULATORY PROTEIN ALGB"/>
    <property type="match status" value="1"/>
</dbReference>
<dbReference type="CDD" id="cd00009">
    <property type="entry name" value="AAA"/>
    <property type="match status" value="1"/>
</dbReference>
<name>A0ABM8HZZ2_9BACT</name>